<keyword evidence="3" id="KW-1185">Reference proteome</keyword>
<sequence>MSRYRARGKLAAALMPILCGFQAGVVQAEARLPLSALEAPREMAEWVAWPPLRGVIQGLAEPGTRLVIRHPGGDRGTLRARELAARLQALGVAPRRLELRPGGAAAALELTIETTDKGNAE</sequence>
<proteinExistence type="predicted"/>
<dbReference type="STRING" id="1123397.SAMN05660831_01321"/>
<dbReference type="RefSeq" id="WP_093427966.1">
    <property type="nucleotide sequence ID" value="NZ_FOMJ01000003.1"/>
</dbReference>
<evidence type="ECO:0000313" key="2">
    <source>
        <dbReference type="EMBL" id="SFD26096.1"/>
    </source>
</evidence>
<feature type="chain" id="PRO_5011571998" evidence="1">
    <location>
        <begin position="29"/>
        <end position="121"/>
    </location>
</feature>
<protein>
    <submittedName>
        <fullName evidence="2">Uncharacterized protein</fullName>
    </submittedName>
</protein>
<reference evidence="2 3" key="1">
    <citation type="submission" date="2016-10" db="EMBL/GenBank/DDBJ databases">
        <authorList>
            <person name="de Groot N.N."/>
        </authorList>
    </citation>
    <scope>NUCLEOTIDE SEQUENCE [LARGE SCALE GENOMIC DNA]</scope>
    <source>
        <strain evidence="2 3">HL3</strain>
    </source>
</reference>
<evidence type="ECO:0000313" key="3">
    <source>
        <dbReference type="Proteomes" id="UP000198611"/>
    </source>
</evidence>
<keyword evidence="1" id="KW-0732">Signal</keyword>
<dbReference type="Proteomes" id="UP000198611">
    <property type="component" value="Unassembled WGS sequence"/>
</dbReference>
<accession>A0A1I1QVI3</accession>
<gene>
    <name evidence="2" type="ORF">SAMN05660831_01321</name>
</gene>
<dbReference type="AlphaFoldDB" id="A0A1I1QVI3"/>
<name>A0A1I1QVI3_9GAMM</name>
<feature type="signal peptide" evidence="1">
    <location>
        <begin position="1"/>
        <end position="28"/>
    </location>
</feature>
<dbReference type="EMBL" id="FOMJ01000003">
    <property type="protein sequence ID" value="SFD26096.1"/>
    <property type="molecule type" value="Genomic_DNA"/>
</dbReference>
<organism evidence="2 3">
    <name type="scientific">Thiohalospira halophila DSM 15071</name>
    <dbReference type="NCBI Taxonomy" id="1123397"/>
    <lineage>
        <taxon>Bacteria</taxon>
        <taxon>Pseudomonadati</taxon>
        <taxon>Pseudomonadota</taxon>
        <taxon>Gammaproteobacteria</taxon>
        <taxon>Thiohalospirales</taxon>
        <taxon>Thiohalospiraceae</taxon>
        <taxon>Thiohalospira</taxon>
    </lineage>
</organism>
<evidence type="ECO:0000256" key="1">
    <source>
        <dbReference type="SAM" id="SignalP"/>
    </source>
</evidence>